<comment type="caution">
    <text evidence="5">Lacks conserved residue(s) required for the propagation of feature annotation.</text>
</comment>
<dbReference type="RefSeq" id="XP_009055608.1">
    <property type="nucleotide sequence ID" value="XM_009057360.1"/>
</dbReference>
<dbReference type="SUPFAM" id="SSF56487">
    <property type="entry name" value="SRCR-like"/>
    <property type="match status" value="1"/>
</dbReference>
<keyword evidence="1" id="KW-0732">Signal</keyword>
<dbReference type="Proteomes" id="UP000030746">
    <property type="component" value="Unassembled WGS sequence"/>
</dbReference>
<proteinExistence type="predicted"/>
<evidence type="ECO:0000256" key="4">
    <source>
        <dbReference type="ARBA" id="ARBA00023180"/>
    </source>
</evidence>
<dbReference type="GeneID" id="20229907"/>
<dbReference type="GO" id="GO:0016020">
    <property type="term" value="C:membrane"/>
    <property type="evidence" value="ECO:0007669"/>
    <property type="project" value="InterPro"/>
</dbReference>
<feature type="disulfide bond" evidence="5">
    <location>
        <begin position="87"/>
        <end position="97"/>
    </location>
</feature>
<evidence type="ECO:0000256" key="1">
    <source>
        <dbReference type="ARBA" id="ARBA00022729"/>
    </source>
</evidence>
<protein>
    <recommendedName>
        <fullName evidence="6">SRCR domain-containing protein</fullName>
    </recommendedName>
</protein>
<evidence type="ECO:0000259" key="6">
    <source>
        <dbReference type="PROSITE" id="PS50287"/>
    </source>
</evidence>
<dbReference type="PANTHER" id="PTHR48071">
    <property type="entry name" value="SRCR DOMAIN-CONTAINING PROTEIN"/>
    <property type="match status" value="1"/>
</dbReference>
<dbReference type="InterPro" id="IPR001190">
    <property type="entry name" value="SRCR"/>
</dbReference>
<dbReference type="SMART" id="SM00202">
    <property type="entry name" value="SR"/>
    <property type="match status" value="1"/>
</dbReference>
<dbReference type="OrthoDB" id="10066015at2759"/>
<dbReference type="InterPro" id="IPR036772">
    <property type="entry name" value="SRCR-like_dom_sf"/>
</dbReference>
<dbReference type="AlphaFoldDB" id="V3ZRF3"/>
<evidence type="ECO:0000313" key="7">
    <source>
        <dbReference type="EMBL" id="ESO93998.1"/>
    </source>
</evidence>
<dbReference type="PRINTS" id="PR00258">
    <property type="entry name" value="SPERACTRCPTR"/>
</dbReference>
<dbReference type="Pfam" id="PF00530">
    <property type="entry name" value="SRCR"/>
    <property type="match status" value="1"/>
</dbReference>
<dbReference type="FunFam" id="3.10.250.10:FF:000006">
    <property type="entry name" value="neurotrypsin isoform X2"/>
    <property type="match status" value="1"/>
</dbReference>
<gene>
    <name evidence="7" type="ORF">LOTGIDRAFT_104858</name>
</gene>
<dbReference type="EMBL" id="KB201890">
    <property type="protein sequence ID" value="ESO93998.1"/>
    <property type="molecule type" value="Genomic_DNA"/>
</dbReference>
<dbReference type="PANTHER" id="PTHR48071:SF18">
    <property type="entry name" value="DELETED IN MALIGNANT BRAIN TUMORS 1 PROTEIN-RELATED"/>
    <property type="match status" value="1"/>
</dbReference>
<accession>V3ZRF3</accession>
<keyword evidence="8" id="KW-1185">Reference proteome</keyword>
<feature type="domain" description="SRCR" evidence="6">
    <location>
        <begin position="15"/>
        <end position="118"/>
    </location>
</feature>
<keyword evidence="2" id="KW-0677">Repeat</keyword>
<dbReference type="CTD" id="20229907"/>
<dbReference type="HOGENOM" id="CLU_002555_6_1_1"/>
<sequence length="121" mass="13318">MFLSAASNSEWFADVRLVNGSNSREGRVEIYYRGEWGTVCDDNWGQLEANVVCRQLGYIMSTTKAIAKQKAFYGRGSGKIWLDEMHCVGTEPLLGRCESPAFGSHDCNHGEDAGVICEGTC</sequence>
<dbReference type="KEGG" id="lgi:LOTGIDRAFT_104858"/>
<dbReference type="PROSITE" id="PS50287">
    <property type="entry name" value="SRCR_2"/>
    <property type="match status" value="1"/>
</dbReference>
<evidence type="ECO:0000313" key="8">
    <source>
        <dbReference type="Proteomes" id="UP000030746"/>
    </source>
</evidence>
<evidence type="ECO:0000256" key="2">
    <source>
        <dbReference type="ARBA" id="ARBA00022737"/>
    </source>
</evidence>
<dbReference type="Gene3D" id="3.10.250.10">
    <property type="entry name" value="SRCR-like domain"/>
    <property type="match status" value="1"/>
</dbReference>
<keyword evidence="4" id="KW-0325">Glycoprotein</keyword>
<dbReference type="OMA" id="YCESHAG"/>
<organism evidence="7 8">
    <name type="scientific">Lottia gigantea</name>
    <name type="common">Giant owl limpet</name>
    <dbReference type="NCBI Taxonomy" id="225164"/>
    <lineage>
        <taxon>Eukaryota</taxon>
        <taxon>Metazoa</taxon>
        <taxon>Spiralia</taxon>
        <taxon>Lophotrochozoa</taxon>
        <taxon>Mollusca</taxon>
        <taxon>Gastropoda</taxon>
        <taxon>Patellogastropoda</taxon>
        <taxon>Lottioidea</taxon>
        <taxon>Lottiidae</taxon>
        <taxon>Lottia</taxon>
    </lineage>
</organism>
<evidence type="ECO:0000256" key="3">
    <source>
        <dbReference type="ARBA" id="ARBA00023157"/>
    </source>
</evidence>
<reference evidence="7 8" key="1">
    <citation type="journal article" date="2013" name="Nature">
        <title>Insights into bilaterian evolution from three spiralian genomes.</title>
        <authorList>
            <person name="Simakov O."/>
            <person name="Marletaz F."/>
            <person name="Cho S.J."/>
            <person name="Edsinger-Gonzales E."/>
            <person name="Havlak P."/>
            <person name="Hellsten U."/>
            <person name="Kuo D.H."/>
            <person name="Larsson T."/>
            <person name="Lv J."/>
            <person name="Arendt D."/>
            <person name="Savage R."/>
            <person name="Osoegawa K."/>
            <person name="de Jong P."/>
            <person name="Grimwood J."/>
            <person name="Chapman J.A."/>
            <person name="Shapiro H."/>
            <person name="Aerts A."/>
            <person name="Otillar R.P."/>
            <person name="Terry A.Y."/>
            <person name="Boore J.L."/>
            <person name="Grigoriev I.V."/>
            <person name="Lindberg D.R."/>
            <person name="Seaver E.C."/>
            <person name="Weisblat D.A."/>
            <person name="Putnam N.H."/>
            <person name="Rokhsar D.S."/>
        </authorList>
    </citation>
    <scope>NUCLEOTIDE SEQUENCE [LARGE SCALE GENOMIC DNA]</scope>
</reference>
<dbReference type="PROSITE" id="PS00420">
    <property type="entry name" value="SRCR_1"/>
    <property type="match status" value="1"/>
</dbReference>
<evidence type="ECO:0000256" key="5">
    <source>
        <dbReference type="PROSITE-ProRule" id="PRU00196"/>
    </source>
</evidence>
<name>V3ZRF3_LOTGI</name>
<keyword evidence="3 5" id="KW-1015">Disulfide bond</keyword>